<evidence type="ECO:0000256" key="3">
    <source>
        <dbReference type="ARBA" id="ARBA00022630"/>
    </source>
</evidence>
<keyword evidence="3" id="KW-0285">Flavoprotein</keyword>
<feature type="domain" description="Acyl-CoA dehydrogenase/oxidase N-terminal" evidence="7">
    <location>
        <begin position="43"/>
        <end position="123"/>
    </location>
</feature>
<name>A0A1B8S9Y4_9MYCO</name>
<reference evidence="8 9" key="1">
    <citation type="submission" date="2015-06" db="EMBL/GenBank/DDBJ databases">
        <title>Genome sequence of Mycobacterium kumamotonense strain Roo.</title>
        <authorList>
            <person name="Greninger A.L."/>
            <person name="Cunningham G."/>
            <person name="Miller S."/>
        </authorList>
    </citation>
    <scope>NUCLEOTIDE SEQUENCE [LARGE SCALE GENOMIC DNA]</scope>
    <source>
        <strain evidence="8 9">Roo</strain>
    </source>
</reference>
<keyword evidence="5" id="KW-0560">Oxidoreductase</keyword>
<organism evidence="8 9">
    <name type="scientific">Mycolicibacter kumamotonensis</name>
    <dbReference type="NCBI Taxonomy" id="354243"/>
    <lineage>
        <taxon>Bacteria</taxon>
        <taxon>Bacillati</taxon>
        <taxon>Actinomycetota</taxon>
        <taxon>Actinomycetes</taxon>
        <taxon>Mycobacteriales</taxon>
        <taxon>Mycobacteriaceae</taxon>
        <taxon>Mycolicibacter</taxon>
    </lineage>
</organism>
<evidence type="ECO:0000313" key="9">
    <source>
        <dbReference type="Proteomes" id="UP000092668"/>
    </source>
</evidence>
<dbReference type="Proteomes" id="UP000092668">
    <property type="component" value="Unassembled WGS sequence"/>
</dbReference>
<evidence type="ECO:0000256" key="4">
    <source>
        <dbReference type="ARBA" id="ARBA00022827"/>
    </source>
</evidence>
<dbReference type="AlphaFoldDB" id="A0A1B8S9Y4"/>
<dbReference type="InterPro" id="IPR006091">
    <property type="entry name" value="Acyl-CoA_Oxase/DH_mid-dom"/>
</dbReference>
<dbReference type="GO" id="GO:0005886">
    <property type="term" value="C:plasma membrane"/>
    <property type="evidence" value="ECO:0007669"/>
    <property type="project" value="TreeGrafter"/>
</dbReference>
<dbReference type="InterPro" id="IPR013786">
    <property type="entry name" value="AcylCoA_DH/ox_N"/>
</dbReference>
<evidence type="ECO:0000313" key="8">
    <source>
        <dbReference type="EMBL" id="OBY29482.1"/>
    </source>
</evidence>
<dbReference type="PANTHER" id="PTHR43292">
    <property type="entry name" value="ACYL-COA DEHYDROGENASE"/>
    <property type="match status" value="1"/>
</dbReference>
<dbReference type="GO" id="GO:0050660">
    <property type="term" value="F:flavin adenine dinucleotide binding"/>
    <property type="evidence" value="ECO:0007669"/>
    <property type="project" value="InterPro"/>
</dbReference>
<sequence length="238" mass="26222">MDAFRDRACAWFEAHAPRRLSGGRSGGGHVSTREQELEQVAAARRFQAGMHAEGLSGVRWLREFGGQGLTLAHEMALATAAAPFDLPTGFVFSITFGMCGPTLLAHGTEQQKSRHVRQMLRGEQIWCQLFSEPGAGSDLAAIRASAVQDGDHWIVNGQKVWSSGAHYSDFGLLLARTDPKRPKHRGLTMFIVDMRSAGVTVRPLRQINGDEHFNEVFFDGVRIHQDQVVGAVNDGWRT</sequence>
<comment type="cofactor">
    <cofactor evidence="1">
        <name>FAD</name>
        <dbReference type="ChEBI" id="CHEBI:57692"/>
    </cofactor>
</comment>
<dbReference type="GO" id="GO:0016627">
    <property type="term" value="F:oxidoreductase activity, acting on the CH-CH group of donors"/>
    <property type="evidence" value="ECO:0007669"/>
    <property type="project" value="InterPro"/>
</dbReference>
<evidence type="ECO:0000256" key="2">
    <source>
        <dbReference type="ARBA" id="ARBA00009347"/>
    </source>
</evidence>
<dbReference type="Gene3D" id="1.10.540.10">
    <property type="entry name" value="Acyl-CoA dehydrogenase/oxidase, N-terminal domain"/>
    <property type="match status" value="1"/>
</dbReference>
<comment type="similarity">
    <text evidence="2">Belongs to the acyl-CoA dehydrogenase family.</text>
</comment>
<dbReference type="Pfam" id="PF02771">
    <property type="entry name" value="Acyl-CoA_dh_N"/>
    <property type="match status" value="1"/>
</dbReference>
<dbReference type="Pfam" id="PF02770">
    <property type="entry name" value="Acyl-CoA_dh_M"/>
    <property type="match status" value="1"/>
</dbReference>
<evidence type="ECO:0000256" key="5">
    <source>
        <dbReference type="ARBA" id="ARBA00023002"/>
    </source>
</evidence>
<evidence type="ECO:0008006" key="10">
    <source>
        <dbReference type="Google" id="ProtNLM"/>
    </source>
</evidence>
<feature type="domain" description="Acyl-CoA oxidase/dehydrogenase middle" evidence="6">
    <location>
        <begin position="127"/>
        <end position="220"/>
    </location>
</feature>
<dbReference type="Gene3D" id="2.40.110.10">
    <property type="entry name" value="Butyryl-CoA Dehydrogenase, subunit A, domain 2"/>
    <property type="match status" value="1"/>
</dbReference>
<protein>
    <recommendedName>
        <fullName evidence="10">Acyl-CoA dehydrogenase</fullName>
    </recommendedName>
</protein>
<evidence type="ECO:0000259" key="7">
    <source>
        <dbReference type="Pfam" id="PF02771"/>
    </source>
</evidence>
<accession>A0A1B8S9Y4</accession>
<keyword evidence="9" id="KW-1185">Reference proteome</keyword>
<dbReference type="SUPFAM" id="SSF56645">
    <property type="entry name" value="Acyl-CoA dehydrogenase NM domain-like"/>
    <property type="match status" value="1"/>
</dbReference>
<dbReference type="InterPro" id="IPR009100">
    <property type="entry name" value="AcylCoA_DH/oxidase_NM_dom_sf"/>
</dbReference>
<comment type="caution">
    <text evidence="8">The sequence shown here is derived from an EMBL/GenBank/DDBJ whole genome shotgun (WGS) entry which is preliminary data.</text>
</comment>
<proteinExistence type="inferred from homology"/>
<dbReference type="InterPro" id="IPR046373">
    <property type="entry name" value="Acyl-CoA_Oxase/DH_mid-dom_sf"/>
</dbReference>
<evidence type="ECO:0000256" key="1">
    <source>
        <dbReference type="ARBA" id="ARBA00001974"/>
    </source>
</evidence>
<dbReference type="InterPro" id="IPR037069">
    <property type="entry name" value="AcylCoA_DH/ox_N_sf"/>
</dbReference>
<evidence type="ECO:0000259" key="6">
    <source>
        <dbReference type="Pfam" id="PF02770"/>
    </source>
</evidence>
<dbReference type="PANTHER" id="PTHR43292:SF4">
    <property type="entry name" value="ACYL-COA DEHYDROGENASE FADE34"/>
    <property type="match status" value="1"/>
</dbReference>
<keyword evidence="4" id="KW-0274">FAD</keyword>
<dbReference type="InterPro" id="IPR052161">
    <property type="entry name" value="Mycobact_Acyl-CoA_DH"/>
</dbReference>
<dbReference type="EMBL" id="LFOE01000073">
    <property type="protein sequence ID" value="OBY29482.1"/>
    <property type="molecule type" value="Genomic_DNA"/>
</dbReference>
<feature type="non-terminal residue" evidence="8">
    <location>
        <position position="238"/>
    </location>
</feature>
<dbReference type="FunFam" id="2.40.110.10:FF:000011">
    <property type="entry name" value="Acyl-CoA dehydrogenase FadE34"/>
    <property type="match status" value="1"/>
</dbReference>
<gene>
    <name evidence="8" type="ORF">ACT18_22835</name>
</gene>